<keyword evidence="1 3" id="KW-0963">Cytoplasm</keyword>
<dbReference type="AlphaFoldDB" id="Q119F3"/>
<evidence type="ECO:0000256" key="3">
    <source>
        <dbReference type="HAMAP-Rule" id="MF_00187"/>
    </source>
</evidence>
<dbReference type="InterPro" id="IPR003786">
    <property type="entry name" value="FdhD"/>
</dbReference>
<dbReference type="STRING" id="203124.Tery_0406"/>
<dbReference type="GO" id="GO:0016783">
    <property type="term" value="F:sulfurtransferase activity"/>
    <property type="evidence" value="ECO:0007669"/>
    <property type="project" value="InterPro"/>
</dbReference>
<dbReference type="GO" id="GO:0097163">
    <property type="term" value="F:sulfur carrier activity"/>
    <property type="evidence" value="ECO:0007669"/>
    <property type="project" value="UniProtKB-UniRule"/>
</dbReference>
<feature type="binding site" evidence="3">
    <location>
        <begin position="268"/>
        <end position="273"/>
    </location>
    <ligand>
        <name>Mo-bis(molybdopterin guanine dinucleotide)</name>
        <dbReference type="ChEBI" id="CHEBI:60539"/>
    </ligand>
</feature>
<dbReference type="GO" id="GO:0006777">
    <property type="term" value="P:Mo-molybdopterin cofactor biosynthetic process"/>
    <property type="evidence" value="ECO:0007669"/>
    <property type="project" value="UniProtKB-UniRule"/>
</dbReference>
<keyword evidence="2 3" id="KW-0501">Molybdenum cofactor biosynthesis</keyword>
<dbReference type="KEGG" id="ter:Tery_0406"/>
<dbReference type="HOGENOM" id="CLU_056887_3_0_3"/>
<dbReference type="GO" id="GO:0005737">
    <property type="term" value="C:cytoplasm"/>
    <property type="evidence" value="ECO:0007669"/>
    <property type="project" value="UniProtKB-SubCell"/>
</dbReference>
<dbReference type="PANTHER" id="PTHR30592">
    <property type="entry name" value="FORMATE DEHYDROGENASE"/>
    <property type="match status" value="1"/>
</dbReference>
<dbReference type="Gene3D" id="3.10.20.10">
    <property type="match status" value="1"/>
</dbReference>
<dbReference type="InterPro" id="IPR016193">
    <property type="entry name" value="Cytidine_deaminase-like"/>
</dbReference>
<feature type="active site" description="Cysteine persulfide intermediate" evidence="3">
    <location>
        <position position="127"/>
    </location>
</feature>
<name>Q119F3_TRIEI</name>
<dbReference type="NCBIfam" id="NF001943">
    <property type="entry name" value="PRK00724.1-2"/>
    <property type="match status" value="1"/>
</dbReference>
<comment type="function">
    <text evidence="3">Required for formate dehydrogenase (FDH) activity. Acts as a sulfur carrier protein that transfers sulfur from IscS to the molybdenum cofactor prior to its insertion into FDH.</text>
</comment>
<sequence length="284" mass="31138">MFPKLLHMKNSQSSKTKAKIWVVENNNFVTHSDQLATEEPLEIRLNYPKQTIAVTMRTPGADFDLAAGFLYSEGVIKNQEDIAKISYCVDPKVDGKQRQNIINVSLKSELNPNLTTLERHFLTTSACGVCGKASIESLQIKGFSAIPLGLEVSAEIIYSLPDKLNTAQRVFKSTGGLHAAGLFNSEGKLLKLREDVGRHNALDKLIGSEFLAGQLPLNNLMVMVSGRSSFEILQKCITAGLPIVCAVSAPSSLAVEIAKRFNITLVGFLRGRKFNIYSGVERIK</sequence>
<organism evidence="4">
    <name type="scientific">Trichodesmium erythraeum (strain IMS101)</name>
    <dbReference type="NCBI Taxonomy" id="203124"/>
    <lineage>
        <taxon>Bacteria</taxon>
        <taxon>Bacillati</taxon>
        <taxon>Cyanobacteriota</taxon>
        <taxon>Cyanophyceae</taxon>
        <taxon>Oscillatoriophycideae</taxon>
        <taxon>Oscillatoriales</taxon>
        <taxon>Microcoleaceae</taxon>
        <taxon>Trichodesmium</taxon>
    </lineage>
</organism>
<evidence type="ECO:0000313" key="4">
    <source>
        <dbReference type="EMBL" id="ABG49871.1"/>
    </source>
</evidence>
<evidence type="ECO:0000256" key="2">
    <source>
        <dbReference type="ARBA" id="ARBA00023150"/>
    </source>
</evidence>
<comment type="similarity">
    <text evidence="3">Belongs to the FdhD family.</text>
</comment>
<comment type="subcellular location">
    <subcellularLocation>
        <location evidence="3">Cytoplasm</location>
    </subcellularLocation>
</comment>
<accession>Q119F3</accession>
<dbReference type="HAMAP" id="MF_00187">
    <property type="entry name" value="FdhD"/>
    <property type="match status" value="1"/>
</dbReference>
<dbReference type="SUPFAM" id="SSF53927">
    <property type="entry name" value="Cytidine deaminase-like"/>
    <property type="match status" value="1"/>
</dbReference>
<gene>
    <name evidence="3" type="primary">fdhD</name>
    <name evidence="4" type="ordered locus">Tery_0406</name>
</gene>
<protein>
    <recommendedName>
        <fullName evidence="3">Sulfur carrier protein FdhD</fullName>
    </recommendedName>
</protein>
<dbReference type="Gene3D" id="3.40.140.10">
    <property type="entry name" value="Cytidine Deaminase, domain 2"/>
    <property type="match status" value="1"/>
</dbReference>
<dbReference type="eggNOG" id="COG1526">
    <property type="taxonomic scope" value="Bacteria"/>
</dbReference>
<dbReference type="EMBL" id="CP000393">
    <property type="protein sequence ID" value="ABG49871.1"/>
    <property type="molecule type" value="Genomic_DNA"/>
</dbReference>
<proteinExistence type="inferred from homology"/>
<dbReference type="PANTHER" id="PTHR30592:SF1">
    <property type="entry name" value="SULFUR CARRIER PROTEIN FDHD"/>
    <property type="match status" value="1"/>
</dbReference>
<evidence type="ECO:0000256" key="1">
    <source>
        <dbReference type="ARBA" id="ARBA00022490"/>
    </source>
</evidence>
<dbReference type="Pfam" id="PF02634">
    <property type="entry name" value="FdhD-NarQ"/>
    <property type="match status" value="1"/>
</dbReference>
<dbReference type="PIRSF" id="PIRSF015626">
    <property type="entry name" value="FdhD"/>
    <property type="match status" value="1"/>
</dbReference>
<dbReference type="NCBIfam" id="TIGR00129">
    <property type="entry name" value="fdhD_narQ"/>
    <property type="match status" value="1"/>
</dbReference>
<reference evidence="4" key="1">
    <citation type="submission" date="2006-06" db="EMBL/GenBank/DDBJ databases">
        <title>Complete sequence of Trichodesmium erythraeum IMS101.</title>
        <authorList>
            <consortium name="US DOE Joint Genome Institute"/>
            <person name="Copeland A."/>
            <person name="Lucas S."/>
            <person name="Lapidus A."/>
            <person name="Barry K."/>
            <person name="Detter J.C."/>
            <person name="Glavina del Rio T."/>
            <person name="Hammon N."/>
            <person name="Israni S."/>
            <person name="Dalin E."/>
            <person name="Tice H."/>
            <person name="Pitluck S."/>
            <person name="Kiss H."/>
            <person name="Munk A.C."/>
            <person name="Brettin T."/>
            <person name="Bruce D."/>
            <person name="Han C."/>
            <person name="Tapia R."/>
            <person name="Gilna P."/>
            <person name="Schmutz J."/>
            <person name="Larimer F."/>
            <person name="Land M."/>
            <person name="Hauser L."/>
            <person name="Kyrpides N."/>
            <person name="Kim E."/>
            <person name="Richardson P."/>
        </authorList>
    </citation>
    <scope>NUCLEOTIDE SEQUENCE [LARGE SCALE GENOMIC DNA]</scope>
    <source>
        <strain evidence="4">IMS101</strain>
    </source>
</reference>